<dbReference type="Pfam" id="PF00092">
    <property type="entry name" value="VWA"/>
    <property type="match status" value="1"/>
</dbReference>
<dbReference type="OrthoDB" id="9783818at2"/>
<evidence type="ECO:0000256" key="1">
    <source>
        <dbReference type="SAM" id="SignalP"/>
    </source>
</evidence>
<feature type="domain" description="VWFA" evidence="2">
    <location>
        <begin position="400"/>
        <end position="582"/>
    </location>
</feature>
<name>A0A2N5X509_9GAMM</name>
<keyword evidence="1" id="KW-0732">Signal</keyword>
<comment type="caution">
    <text evidence="3">The sequence shown here is derived from an EMBL/GenBank/DDBJ whole genome shotgun (WGS) entry which is preliminary data.</text>
</comment>
<gene>
    <name evidence="3" type="ORF">C0039_06005</name>
</gene>
<dbReference type="Gene3D" id="3.40.50.410">
    <property type="entry name" value="von Willebrand factor, type A domain"/>
    <property type="match status" value="1"/>
</dbReference>
<accession>A0A2N5X509</accession>
<dbReference type="SUPFAM" id="SSF53300">
    <property type="entry name" value="vWA-like"/>
    <property type="match status" value="1"/>
</dbReference>
<feature type="signal peptide" evidence="1">
    <location>
        <begin position="1"/>
        <end position="22"/>
    </location>
</feature>
<dbReference type="EMBL" id="PKUS01000005">
    <property type="protein sequence ID" value="PLW69563.1"/>
    <property type="molecule type" value="Genomic_DNA"/>
</dbReference>
<organism evidence="3 4">
    <name type="scientific">Pseudohalioglobus lutimaris</name>
    <dbReference type="NCBI Taxonomy" id="1737061"/>
    <lineage>
        <taxon>Bacteria</taxon>
        <taxon>Pseudomonadati</taxon>
        <taxon>Pseudomonadota</taxon>
        <taxon>Gammaproteobacteria</taxon>
        <taxon>Cellvibrionales</taxon>
        <taxon>Halieaceae</taxon>
        <taxon>Pseudohalioglobus</taxon>
    </lineage>
</organism>
<reference evidence="3 4" key="1">
    <citation type="submission" date="2018-01" db="EMBL/GenBank/DDBJ databases">
        <title>The draft genome sequence of Halioglobus lutimaris HF004.</title>
        <authorList>
            <person name="Du Z.-J."/>
            <person name="Shi M.-J."/>
        </authorList>
    </citation>
    <scope>NUCLEOTIDE SEQUENCE [LARGE SCALE GENOMIC DNA]</scope>
    <source>
        <strain evidence="3 4">HF004</strain>
    </source>
</reference>
<keyword evidence="4" id="KW-1185">Reference proteome</keyword>
<evidence type="ECO:0000259" key="2">
    <source>
        <dbReference type="PROSITE" id="PS50234"/>
    </source>
</evidence>
<dbReference type="InterPro" id="IPR002035">
    <property type="entry name" value="VWF_A"/>
</dbReference>
<proteinExistence type="predicted"/>
<dbReference type="RefSeq" id="WP_076001858.1">
    <property type="nucleotide sequence ID" value="NZ_PKUS01000005.1"/>
</dbReference>
<dbReference type="InterPro" id="IPR036465">
    <property type="entry name" value="vWFA_dom_sf"/>
</dbReference>
<evidence type="ECO:0000313" key="3">
    <source>
        <dbReference type="EMBL" id="PLW69563.1"/>
    </source>
</evidence>
<dbReference type="AlphaFoldDB" id="A0A2N5X509"/>
<feature type="chain" id="PRO_5014646082" evidence="1">
    <location>
        <begin position="23"/>
        <end position="642"/>
    </location>
</feature>
<evidence type="ECO:0000313" key="4">
    <source>
        <dbReference type="Proteomes" id="UP000235005"/>
    </source>
</evidence>
<sequence length="642" mass="68551">MRRSMLARFTCFIMAVAVSGAAAESLSISAPVDTVVGSGVTVSFKEETNPRNFVTIVPAGSQEGIYKAYRYARGKSVALVAPVTPGEYEIRLLQAERPFATLWRQPLSVADAVATVGAPEQVDGGAEFEVAWTGPDNAQDFITIVPAGTPEGKYERGYRYTRSGSPLEIRAPESAGSYEIRYLMGAAPHRTLGRRALTVAGVSASLNVPATVHAGAHFTVSWEGPNNHQDFLTIVPRGTTEKEFGDYAYTKAGNPASLPAPDDHGDYEIRYLTGQNYTVLARAPVQVLPVTASVSAAATVETRSVVTVSWEGPDNPQDYVIILPVGADNNSSGHFAYTSRGPQLRIQTPDEPGDYEIRYLTGRKHRTLATRPLEVIPRPIPGRLEVVSTDTRSGIAADAAVIVVLDASGSMLQRIGDRRRIDIAREAVMQLVETDLAPEVQFSLRVFGHKEKDSCRTDLEIPLGPLNRSSATATIASINAMNLAKTPIAATLAAAGGDLRTVSGPKLLILLTDGEETCGGDPEAVIRSLAAEGTDLRVNIVGFAIDELMLRESFQAWARLGNGQYFDARGAADLATGLSQALEVPFQVLDESRKIIGSGIVNGPPIELAAGNYTVVTTISASPNSVRIKGDELSVVTLQPPE</sequence>
<dbReference type="PROSITE" id="PS50234">
    <property type="entry name" value="VWFA"/>
    <property type="match status" value="1"/>
</dbReference>
<dbReference type="Proteomes" id="UP000235005">
    <property type="component" value="Unassembled WGS sequence"/>
</dbReference>
<dbReference type="SMART" id="SM00327">
    <property type="entry name" value="VWA"/>
    <property type="match status" value="1"/>
</dbReference>
<protein>
    <submittedName>
        <fullName evidence="3">VWA domain-containing protein</fullName>
    </submittedName>
</protein>